<proteinExistence type="predicted"/>
<keyword evidence="2" id="KW-0472">Membrane</keyword>
<evidence type="ECO:0000313" key="4">
    <source>
        <dbReference type="Proteomes" id="UP000326702"/>
    </source>
</evidence>
<evidence type="ECO:0000256" key="2">
    <source>
        <dbReference type="SAM" id="Phobius"/>
    </source>
</evidence>
<dbReference type="KEGG" id="lxl:KDY119_02078"/>
<accession>A0A5P9QBV9</accession>
<dbReference type="Proteomes" id="UP000326702">
    <property type="component" value="Chromosome"/>
</dbReference>
<evidence type="ECO:0000256" key="1">
    <source>
        <dbReference type="SAM" id="MobiDB-lite"/>
    </source>
</evidence>
<evidence type="ECO:0000313" key="3">
    <source>
        <dbReference type="EMBL" id="QFU98562.1"/>
    </source>
</evidence>
<keyword evidence="2" id="KW-0812">Transmembrane</keyword>
<keyword evidence="2" id="KW-1133">Transmembrane helix</keyword>
<sequence>MSDSPTPSRSARRRTAHPHRAARVLFAVVVAAVVVGVVWKVGSLRDDPAVASTPAPSAATTTLPSFAAGSTAGALAPDLPTSLAPVPDGATVLSSSAERDADGAHVQFSLSLSTRAKPATIVTTYTKAWKKAGFTRASGKPKGADDGATYRRTSATASAGAKVGSTELADYVQVAVVSEHGTSLVTVSGQVPAPQAKSRSTAPGSTSTAPSGTGATTKGATGTGR</sequence>
<feature type="compositionally biased region" description="Low complexity" evidence="1">
    <location>
        <begin position="200"/>
        <end position="225"/>
    </location>
</feature>
<feature type="transmembrane region" description="Helical" evidence="2">
    <location>
        <begin position="21"/>
        <end position="39"/>
    </location>
</feature>
<protein>
    <submittedName>
        <fullName evidence="3">Uncharacterized protein</fullName>
    </submittedName>
</protein>
<dbReference type="RefSeq" id="WP_153022276.1">
    <property type="nucleotide sequence ID" value="NZ_BAABIH010000017.1"/>
</dbReference>
<dbReference type="OrthoDB" id="5145397at2"/>
<feature type="region of interest" description="Disordered" evidence="1">
    <location>
        <begin position="186"/>
        <end position="225"/>
    </location>
</feature>
<name>A0A5P9QBV9_9MICO</name>
<reference evidence="3 4" key="1">
    <citation type="submission" date="2019-10" db="EMBL/GenBank/DDBJ databases">
        <title>Genome sequence of Luteimicrobium xylanilyticum HY-24.</title>
        <authorList>
            <person name="Kim D.Y."/>
            <person name="Park H.-Y."/>
        </authorList>
    </citation>
    <scope>NUCLEOTIDE SEQUENCE [LARGE SCALE GENOMIC DNA]</scope>
    <source>
        <strain evidence="3 4">HY-24</strain>
    </source>
</reference>
<dbReference type="EMBL" id="CP045529">
    <property type="protein sequence ID" value="QFU98562.1"/>
    <property type="molecule type" value="Genomic_DNA"/>
</dbReference>
<gene>
    <name evidence="3" type="ORF">KDY119_02078</name>
</gene>
<dbReference type="AlphaFoldDB" id="A0A5P9QBV9"/>
<keyword evidence="4" id="KW-1185">Reference proteome</keyword>
<organism evidence="3 4">
    <name type="scientific">Luteimicrobium xylanilyticum</name>
    <dbReference type="NCBI Taxonomy" id="1133546"/>
    <lineage>
        <taxon>Bacteria</taxon>
        <taxon>Bacillati</taxon>
        <taxon>Actinomycetota</taxon>
        <taxon>Actinomycetes</taxon>
        <taxon>Micrococcales</taxon>
        <taxon>Luteimicrobium</taxon>
    </lineage>
</organism>